<dbReference type="RefSeq" id="WP_230503440.1">
    <property type="nucleotide sequence ID" value="NZ_CAKJTJ010000025.1"/>
</dbReference>
<comment type="caution">
    <text evidence="2">The sequence shown here is derived from an EMBL/GenBank/DDBJ whole genome shotgun (WGS) entry which is preliminary data.</text>
</comment>
<proteinExistence type="predicted"/>
<dbReference type="Pfam" id="PF10710">
    <property type="entry name" value="DUF2512"/>
    <property type="match status" value="1"/>
</dbReference>
<name>A0ABN8AII6_9BACI</name>
<dbReference type="Proteomes" id="UP000789833">
    <property type="component" value="Unassembled WGS sequence"/>
</dbReference>
<feature type="transmembrane region" description="Helical" evidence="1">
    <location>
        <begin position="28"/>
        <end position="48"/>
    </location>
</feature>
<keyword evidence="1" id="KW-0472">Membrane</keyword>
<feature type="transmembrane region" description="Helical" evidence="1">
    <location>
        <begin position="60"/>
        <end position="81"/>
    </location>
</feature>
<reference evidence="2 3" key="1">
    <citation type="submission" date="2021-10" db="EMBL/GenBank/DDBJ databases">
        <authorList>
            <person name="Criscuolo A."/>
        </authorList>
    </citation>
    <scope>NUCLEOTIDE SEQUENCE [LARGE SCALE GENOMIC DNA]</scope>
    <source>
        <strain evidence="3">CIP 111883</strain>
    </source>
</reference>
<keyword evidence="1" id="KW-0812">Transmembrane</keyword>
<protein>
    <recommendedName>
        <fullName evidence="4">DUF2512 family protein</fullName>
    </recommendedName>
</protein>
<dbReference type="InterPro" id="IPR019649">
    <property type="entry name" value="DUF2512"/>
</dbReference>
<feature type="transmembrane region" description="Helical" evidence="1">
    <location>
        <begin position="7"/>
        <end position="22"/>
    </location>
</feature>
<gene>
    <name evidence="2" type="ORF">BACCIP111883_03466</name>
</gene>
<evidence type="ECO:0000256" key="1">
    <source>
        <dbReference type="SAM" id="Phobius"/>
    </source>
</evidence>
<evidence type="ECO:0000313" key="2">
    <source>
        <dbReference type="EMBL" id="CAG9622675.1"/>
    </source>
</evidence>
<evidence type="ECO:0000313" key="3">
    <source>
        <dbReference type="Proteomes" id="UP000789833"/>
    </source>
</evidence>
<feature type="transmembrane region" description="Helical" evidence="1">
    <location>
        <begin position="87"/>
        <end position="110"/>
    </location>
</feature>
<keyword evidence="3" id="KW-1185">Reference proteome</keyword>
<keyword evidence="1" id="KW-1133">Transmembrane helix</keyword>
<evidence type="ECO:0008006" key="4">
    <source>
        <dbReference type="Google" id="ProtNLM"/>
    </source>
</evidence>
<accession>A0ABN8AII6</accession>
<dbReference type="EMBL" id="CAKJTJ010000025">
    <property type="protein sequence ID" value="CAG9622675.1"/>
    <property type="molecule type" value="Genomic_DNA"/>
</dbReference>
<sequence>MKHFLPVVIKFIASFLVLATFLNQFAEISFWDIILTASVLVLFSYLIGDTTILPRTNYTTAAVFDLVLSFGAIASMIYILTNLRTGYLMTSILAAGTITIFEVIFHFYLIRSVFPEKHIKSDNPERLLSKDLQTEFSEELDLPSREQTDEENK</sequence>
<organism evidence="2 3">
    <name type="scientific">Sutcliffiella rhizosphaerae</name>
    <dbReference type="NCBI Taxonomy" id="2880967"/>
    <lineage>
        <taxon>Bacteria</taxon>
        <taxon>Bacillati</taxon>
        <taxon>Bacillota</taxon>
        <taxon>Bacilli</taxon>
        <taxon>Bacillales</taxon>
        <taxon>Bacillaceae</taxon>
        <taxon>Sutcliffiella</taxon>
    </lineage>
</organism>